<sequence length="663" mass="71629">MKKIYTVGFLLSVGAMFSSFNGITSEINTNSNPQEAIYQSPLQEDNPYPIITNVHSKIVNGEEITLVDANGISAFIAGKNQNLLLIATSLNIDVKKIYKYNDMDAYDDLMEGHVYYLKAKKGKATTATHTTIDEKNLWEVSQKYGIKLKKLAKKNRMKPDEPLARGRVLFLQKTRPKSVPPKVIDIPEEVKEEVQPDSSLVETKTDAATVISIVATDSVPTLNPNSKTHTVQDGESVFTISRMYNVTMLDLKNWNNIGDDLSLEEGQVLIVGKEEEEKPAEVVAKADTNIAGDQPAIEEKSFDIIPPADTATPQQQAAANMPITVGGAITVGATNNGATTVTPEQPAVDPSLNQPALEQPAAEQPAGPQTYIVQKGEFYYGIARKFGVTPKELQTWNDNKDLKPGDEIFVSSPSSGPSAAGVYAVRGNASIDASGPYTGEIITHPTQRGETVKSIAATYGLTENDIYLQNNSRLKPGDEPKNGMLLQIPIDKAKGAQSYNQVAQAQPQANTYNNVAAEKPLNAANETVVNTTVIAPATASAPASASVNTNASMHTVQKGETLFAISRKYSVYHKDLIKWNNLPASGAINEGQTLRLTAPEGNFNTASVSESSGTQEIAEYHVVEKGDTLFSVSRKYGVTVSAIKNLNGMTSNEIKIGQRLQVK</sequence>
<feature type="domain" description="LysM" evidence="3">
    <location>
        <begin position="619"/>
        <end position="662"/>
    </location>
</feature>
<dbReference type="PANTHER" id="PTHR33734">
    <property type="entry name" value="LYSM DOMAIN-CONTAINING GPI-ANCHORED PROTEIN 2"/>
    <property type="match status" value="1"/>
</dbReference>
<keyword evidence="2" id="KW-0732">Signal</keyword>
<evidence type="ECO:0000256" key="1">
    <source>
        <dbReference type="SAM" id="MobiDB-lite"/>
    </source>
</evidence>
<feature type="domain" description="LysM" evidence="3">
    <location>
        <begin position="369"/>
        <end position="416"/>
    </location>
</feature>
<feature type="domain" description="LysM" evidence="3">
    <location>
        <begin position="552"/>
        <end position="596"/>
    </location>
</feature>
<feature type="chain" id="PRO_5030602343" evidence="2">
    <location>
        <begin position="22"/>
        <end position="663"/>
    </location>
</feature>
<organism evidence="4 5">
    <name type="scientific">Flammeovirga aprica JL-4</name>
    <dbReference type="NCBI Taxonomy" id="694437"/>
    <lineage>
        <taxon>Bacteria</taxon>
        <taxon>Pseudomonadati</taxon>
        <taxon>Bacteroidota</taxon>
        <taxon>Cytophagia</taxon>
        <taxon>Cytophagales</taxon>
        <taxon>Flammeovirgaceae</taxon>
        <taxon>Flammeovirga</taxon>
    </lineage>
</organism>
<feature type="region of interest" description="Disordered" evidence="1">
    <location>
        <begin position="336"/>
        <end position="366"/>
    </location>
</feature>
<feature type="signal peptide" evidence="2">
    <location>
        <begin position="1"/>
        <end position="21"/>
    </location>
</feature>
<reference evidence="4 5" key="1">
    <citation type="submission" date="2020-04" db="EMBL/GenBank/DDBJ databases">
        <title>Flammeovirga sp. SR4, a novel species isolated from seawater.</title>
        <authorList>
            <person name="Wang X."/>
        </authorList>
    </citation>
    <scope>NUCLEOTIDE SEQUENCE [LARGE SCALE GENOMIC DNA]</scope>
    <source>
        <strain evidence="4 5">ATCC 23126</strain>
    </source>
</reference>
<accession>A0A7X9X9P5</accession>
<evidence type="ECO:0000313" key="4">
    <source>
        <dbReference type="EMBL" id="NME68939.1"/>
    </source>
</evidence>
<gene>
    <name evidence="4" type="ORF">HHU12_13280</name>
</gene>
<dbReference type="PANTHER" id="PTHR33734:SF22">
    <property type="entry name" value="MEMBRANE-BOUND LYTIC MUREIN TRANSGLYCOSYLASE D"/>
    <property type="match status" value="1"/>
</dbReference>
<keyword evidence="5" id="KW-1185">Reference proteome</keyword>
<feature type="domain" description="LysM" evidence="3">
    <location>
        <begin position="442"/>
        <end position="488"/>
    </location>
</feature>
<dbReference type="SUPFAM" id="SSF54106">
    <property type="entry name" value="LysM domain"/>
    <property type="match status" value="4"/>
</dbReference>
<dbReference type="Proteomes" id="UP000576082">
    <property type="component" value="Unassembled WGS sequence"/>
</dbReference>
<dbReference type="GO" id="GO:0008932">
    <property type="term" value="F:lytic endotransglycosylase activity"/>
    <property type="evidence" value="ECO:0007669"/>
    <property type="project" value="TreeGrafter"/>
</dbReference>
<dbReference type="AlphaFoldDB" id="A0A7X9X9P5"/>
<comment type="caution">
    <text evidence="4">The sequence shown here is derived from an EMBL/GenBank/DDBJ whole genome shotgun (WGS) entry which is preliminary data.</text>
</comment>
<protein>
    <submittedName>
        <fullName evidence="4">LysM peptidoglycan-binding domain-containing protein</fullName>
    </submittedName>
</protein>
<dbReference type="PROSITE" id="PS51782">
    <property type="entry name" value="LYSM"/>
    <property type="match status" value="5"/>
</dbReference>
<proteinExistence type="predicted"/>
<dbReference type="EMBL" id="JABANE010000032">
    <property type="protein sequence ID" value="NME68939.1"/>
    <property type="molecule type" value="Genomic_DNA"/>
</dbReference>
<dbReference type="Pfam" id="PF01476">
    <property type="entry name" value="LysM"/>
    <property type="match status" value="6"/>
</dbReference>
<dbReference type="InterPro" id="IPR036779">
    <property type="entry name" value="LysM_dom_sf"/>
</dbReference>
<evidence type="ECO:0000256" key="2">
    <source>
        <dbReference type="SAM" id="SignalP"/>
    </source>
</evidence>
<dbReference type="InterPro" id="IPR018392">
    <property type="entry name" value="LysM"/>
</dbReference>
<feature type="domain" description="LysM" evidence="3">
    <location>
        <begin position="227"/>
        <end position="271"/>
    </location>
</feature>
<name>A0A7X9X9P5_9BACT</name>
<dbReference type="SMART" id="SM00257">
    <property type="entry name" value="LysM"/>
    <property type="match status" value="6"/>
</dbReference>
<evidence type="ECO:0000259" key="3">
    <source>
        <dbReference type="PROSITE" id="PS51782"/>
    </source>
</evidence>
<dbReference type="Gene3D" id="3.10.350.10">
    <property type="entry name" value="LysM domain"/>
    <property type="match status" value="5"/>
</dbReference>
<dbReference type="RefSeq" id="WP_169657229.1">
    <property type="nucleotide sequence ID" value="NZ_JABANE010000032.1"/>
</dbReference>
<evidence type="ECO:0000313" key="5">
    <source>
        <dbReference type="Proteomes" id="UP000576082"/>
    </source>
</evidence>
<feature type="compositionally biased region" description="Low complexity" evidence="1">
    <location>
        <begin position="354"/>
        <end position="366"/>
    </location>
</feature>
<dbReference type="CDD" id="cd00118">
    <property type="entry name" value="LysM"/>
    <property type="match status" value="5"/>
</dbReference>